<accession>A0A1I4IZT4</accession>
<proteinExistence type="predicted"/>
<name>A0A1I4IZT4_9PROT</name>
<organism evidence="1 2">
    <name type="scientific">Nitrosomonas communis</name>
    <dbReference type="NCBI Taxonomy" id="44574"/>
    <lineage>
        <taxon>Bacteria</taxon>
        <taxon>Pseudomonadati</taxon>
        <taxon>Pseudomonadota</taxon>
        <taxon>Betaproteobacteria</taxon>
        <taxon>Nitrosomonadales</taxon>
        <taxon>Nitrosomonadaceae</taxon>
        <taxon>Nitrosomonas</taxon>
    </lineage>
</organism>
<dbReference type="Proteomes" id="UP000183287">
    <property type="component" value="Unassembled WGS sequence"/>
</dbReference>
<gene>
    <name evidence="1" type="ORF">SAMN05421863_1001131</name>
</gene>
<keyword evidence="2" id="KW-1185">Reference proteome</keyword>
<evidence type="ECO:0000313" key="1">
    <source>
        <dbReference type="EMBL" id="SFL59892.1"/>
    </source>
</evidence>
<dbReference type="EMBL" id="FOUB01000001">
    <property type="protein sequence ID" value="SFL59892.1"/>
    <property type="molecule type" value="Genomic_DNA"/>
</dbReference>
<reference evidence="2" key="1">
    <citation type="submission" date="2016-10" db="EMBL/GenBank/DDBJ databases">
        <authorList>
            <person name="Varghese N."/>
            <person name="Submissions S."/>
        </authorList>
    </citation>
    <scope>NUCLEOTIDE SEQUENCE [LARGE SCALE GENOMIC DNA]</scope>
    <source>
        <strain evidence="2">Nm44</strain>
    </source>
</reference>
<sequence>MGWVAIFSIVLLGQASYLSTGLEGVECHQIKDENVLDRFNAKQVDVSAANLESITFKSKVYQIGPVTLTQGEFRASAAPDTVSEVVVKLTDKRVFGVVNGKMVGAVVATTTLGGSGTFYELALLIESVESVQGWTNTDTVLLGDRVKVHSLAIERDHITVVMTTHGPQEPMCCPTLTVIKHFAVQGDRLVMVNKGIY</sequence>
<evidence type="ECO:0000313" key="2">
    <source>
        <dbReference type="Proteomes" id="UP000183287"/>
    </source>
</evidence>
<dbReference type="AlphaFoldDB" id="A0A1I4IZT4"/>
<protein>
    <submittedName>
        <fullName evidence="1">Uncharacterized protein</fullName>
    </submittedName>
</protein>